<comment type="caution">
    <text evidence="1">The sequence shown here is derived from an EMBL/GenBank/DDBJ whole genome shotgun (WGS) entry which is preliminary data.</text>
</comment>
<dbReference type="Proteomes" id="UP001207468">
    <property type="component" value="Unassembled WGS sequence"/>
</dbReference>
<sequence>MAFSERITLLRADAKGPIMLPLMQDTGVSFDFSMCNPPFYASADEIQLSAAAKELRSSAICTGAEVEMITPGGEEAFVALVTLLRTHSVTNYAITELVQGHTRRWALAWSFTDTRLPDDVARPSAPALRRLLPPRTTHRQPLRIAPPAGTVQRVLSALAGDTVSISSLMSDRVCVVAKQDTWSRSARRRVRARVANLGSPSGSQMMDDEEDDESERPVLLMAHVWVEGSVGENEAQLVVQWKQGHDVQAFESFASHIGRKIREVAEADAEVTTSFSGHHILGGHLNPL</sequence>
<dbReference type="EMBL" id="JAGFNK010000130">
    <property type="protein sequence ID" value="KAI9507334.1"/>
    <property type="molecule type" value="Genomic_DNA"/>
</dbReference>
<name>A0ACC0U6M3_9AGAM</name>
<protein>
    <submittedName>
        <fullName evidence="1">Uncharacterized protein</fullName>
    </submittedName>
</protein>
<proteinExistence type="predicted"/>
<organism evidence="1 2">
    <name type="scientific">Russula earlei</name>
    <dbReference type="NCBI Taxonomy" id="71964"/>
    <lineage>
        <taxon>Eukaryota</taxon>
        <taxon>Fungi</taxon>
        <taxon>Dikarya</taxon>
        <taxon>Basidiomycota</taxon>
        <taxon>Agaricomycotina</taxon>
        <taxon>Agaricomycetes</taxon>
        <taxon>Russulales</taxon>
        <taxon>Russulaceae</taxon>
        <taxon>Russula</taxon>
    </lineage>
</organism>
<accession>A0ACC0U6M3</accession>
<evidence type="ECO:0000313" key="2">
    <source>
        <dbReference type="Proteomes" id="UP001207468"/>
    </source>
</evidence>
<keyword evidence="2" id="KW-1185">Reference proteome</keyword>
<evidence type="ECO:0000313" key="1">
    <source>
        <dbReference type="EMBL" id="KAI9507334.1"/>
    </source>
</evidence>
<gene>
    <name evidence="1" type="ORF">F5148DRAFT_1149830</name>
</gene>
<reference evidence="1" key="1">
    <citation type="submission" date="2021-03" db="EMBL/GenBank/DDBJ databases">
        <title>Evolutionary priming and transition to the ectomycorrhizal habit in an iconic lineage of mushroom-forming fungi: is preadaptation a requirement?</title>
        <authorList>
            <consortium name="DOE Joint Genome Institute"/>
            <person name="Looney B.P."/>
            <person name="Miyauchi S."/>
            <person name="Morin E."/>
            <person name="Drula E."/>
            <person name="Courty P.E."/>
            <person name="Chicoki N."/>
            <person name="Fauchery L."/>
            <person name="Kohler A."/>
            <person name="Kuo A."/>
            <person name="LaButti K."/>
            <person name="Pangilinan J."/>
            <person name="Lipzen A."/>
            <person name="Riley R."/>
            <person name="Andreopoulos W."/>
            <person name="He G."/>
            <person name="Johnson J."/>
            <person name="Barry K.W."/>
            <person name="Grigoriev I.V."/>
            <person name="Nagy L."/>
            <person name="Hibbett D."/>
            <person name="Henrissat B."/>
            <person name="Matheny P.B."/>
            <person name="Labbe J."/>
            <person name="Martin A.F."/>
        </authorList>
    </citation>
    <scope>NUCLEOTIDE SEQUENCE</scope>
    <source>
        <strain evidence="1">BPL698</strain>
    </source>
</reference>